<gene>
    <name evidence="2" type="ORF">Pla100_03540</name>
</gene>
<evidence type="ECO:0000313" key="2">
    <source>
        <dbReference type="EMBL" id="TWU03433.1"/>
    </source>
</evidence>
<dbReference type="Proteomes" id="UP000316213">
    <property type="component" value="Unassembled WGS sequence"/>
</dbReference>
<sequence length="262" mass="29973">MPSLPPLAGADSVFLRRERGHESVKNSNGRGHESIQDHFLPPAKPRRMIQRRFAAIAAFTLAAICLVNLPNAFAQSGSIELSELPQPPSEITELLKQADVRFCYGPQEKPSSMTMPNGRRLGALTVYKMSYDFHTQSRVQRRGNRQHMVTTIRLGRRGLTCDHIVWFRERPHTETFWTNWLVLHELDHVRISSDPRHEKLFKKLLSEKAPFQQSAKEHVQDAFKKVTSLVDIRYQELDRLTDHGMLDLPKGTTLDAILNPPP</sequence>
<evidence type="ECO:0000256" key="1">
    <source>
        <dbReference type="SAM" id="MobiDB-lite"/>
    </source>
</evidence>
<comment type="caution">
    <text evidence="2">The sequence shown here is derived from an EMBL/GenBank/DDBJ whole genome shotgun (WGS) entry which is preliminary data.</text>
</comment>
<feature type="compositionally biased region" description="Basic and acidic residues" evidence="1">
    <location>
        <begin position="20"/>
        <end position="36"/>
    </location>
</feature>
<dbReference type="EMBL" id="SJPM01000001">
    <property type="protein sequence ID" value="TWU03433.1"/>
    <property type="molecule type" value="Genomic_DNA"/>
</dbReference>
<keyword evidence="3" id="KW-1185">Reference proteome</keyword>
<dbReference type="AlphaFoldDB" id="A0A5C6ATS5"/>
<evidence type="ECO:0000313" key="3">
    <source>
        <dbReference type="Proteomes" id="UP000316213"/>
    </source>
</evidence>
<accession>A0A5C6ATS5</accession>
<feature type="region of interest" description="Disordered" evidence="1">
    <location>
        <begin position="20"/>
        <end position="39"/>
    </location>
</feature>
<organism evidence="2 3">
    <name type="scientific">Neorhodopirellula pilleata</name>
    <dbReference type="NCBI Taxonomy" id="2714738"/>
    <lineage>
        <taxon>Bacteria</taxon>
        <taxon>Pseudomonadati</taxon>
        <taxon>Planctomycetota</taxon>
        <taxon>Planctomycetia</taxon>
        <taxon>Pirellulales</taxon>
        <taxon>Pirellulaceae</taxon>
        <taxon>Neorhodopirellula</taxon>
    </lineage>
</organism>
<name>A0A5C6ATS5_9BACT</name>
<proteinExistence type="predicted"/>
<reference evidence="2 3" key="1">
    <citation type="submission" date="2019-02" db="EMBL/GenBank/DDBJ databases">
        <title>Deep-cultivation of Planctomycetes and their phenomic and genomic characterization uncovers novel biology.</title>
        <authorList>
            <person name="Wiegand S."/>
            <person name="Jogler M."/>
            <person name="Boedeker C."/>
            <person name="Pinto D."/>
            <person name="Vollmers J."/>
            <person name="Rivas-Marin E."/>
            <person name="Kohn T."/>
            <person name="Peeters S.H."/>
            <person name="Heuer A."/>
            <person name="Rast P."/>
            <person name="Oberbeckmann S."/>
            <person name="Bunk B."/>
            <person name="Jeske O."/>
            <person name="Meyerdierks A."/>
            <person name="Storesund J.E."/>
            <person name="Kallscheuer N."/>
            <person name="Luecker S."/>
            <person name="Lage O.M."/>
            <person name="Pohl T."/>
            <person name="Merkel B.J."/>
            <person name="Hornburger P."/>
            <person name="Mueller R.-W."/>
            <person name="Bruemmer F."/>
            <person name="Labrenz M."/>
            <person name="Spormann A.M."/>
            <person name="Op Den Camp H."/>
            <person name="Overmann J."/>
            <person name="Amann R."/>
            <person name="Jetten M.S.M."/>
            <person name="Mascher T."/>
            <person name="Medema M.H."/>
            <person name="Devos D.P."/>
            <person name="Kaster A.-K."/>
            <person name="Ovreas L."/>
            <person name="Rohde M."/>
            <person name="Galperin M.Y."/>
            <person name="Jogler C."/>
        </authorList>
    </citation>
    <scope>NUCLEOTIDE SEQUENCE [LARGE SCALE GENOMIC DNA]</scope>
    <source>
        <strain evidence="2 3">Pla100</strain>
    </source>
</reference>
<protein>
    <submittedName>
        <fullName evidence="2">Uncharacterized protein</fullName>
    </submittedName>
</protein>